<dbReference type="STRING" id="67767.A0A0J7KAB8"/>
<evidence type="ECO:0000313" key="12">
    <source>
        <dbReference type="Proteomes" id="UP000036403"/>
    </source>
</evidence>
<dbReference type="FunFam" id="3.10.10.10:FF:000007">
    <property type="entry name" value="Retrovirus-related Pol polyprotein from transposon 17.6-like Protein"/>
    <property type="match status" value="1"/>
</dbReference>
<dbReference type="GO" id="GO:0003964">
    <property type="term" value="F:RNA-directed DNA polymerase activity"/>
    <property type="evidence" value="ECO:0007669"/>
    <property type="project" value="UniProtKB-KW"/>
</dbReference>
<dbReference type="FunFam" id="3.30.420.10:FF:000032">
    <property type="entry name" value="Retrovirus-related Pol polyprotein from transposon 297-like Protein"/>
    <property type="match status" value="1"/>
</dbReference>
<dbReference type="EMBL" id="LBMM01010585">
    <property type="protein sequence ID" value="KMQ87373.1"/>
    <property type="molecule type" value="Genomic_DNA"/>
</dbReference>
<gene>
    <name evidence="11" type="ORF">RF55_13355</name>
</gene>
<dbReference type="GO" id="GO:0003676">
    <property type="term" value="F:nucleic acid binding"/>
    <property type="evidence" value="ECO:0007669"/>
    <property type="project" value="InterPro"/>
</dbReference>
<keyword evidence="2" id="KW-0645">Protease</keyword>
<dbReference type="GO" id="GO:0006508">
    <property type="term" value="P:proteolysis"/>
    <property type="evidence" value="ECO:0007669"/>
    <property type="project" value="UniProtKB-KW"/>
</dbReference>
<evidence type="ECO:0000313" key="11">
    <source>
        <dbReference type="EMBL" id="KMQ87373.1"/>
    </source>
</evidence>
<comment type="caution">
    <text evidence="11">The sequence shown here is derived from an EMBL/GenBank/DDBJ whole genome shotgun (WGS) entry which is preliminary data.</text>
</comment>
<dbReference type="PANTHER" id="PTHR37984:SF5">
    <property type="entry name" value="PROTEIN NYNRIN-LIKE"/>
    <property type="match status" value="1"/>
</dbReference>
<keyword evidence="3" id="KW-0808">Transferase</keyword>
<dbReference type="Gene3D" id="3.10.20.370">
    <property type="match status" value="1"/>
</dbReference>
<dbReference type="InterPro" id="IPR054465">
    <property type="entry name" value="Integrase_p58-like_C"/>
</dbReference>
<dbReference type="InterPro" id="IPR001584">
    <property type="entry name" value="Integrase_cat-core"/>
</dbReference>
<evidence type="ECO:0000256" key="3">
    <source>
        <dbReference type="ARBA" id="ARBA00022679"/>
    </source>
</evidence>
<accession>A0A0J7KAB8</accession>
<dbReference type="SUPFAM" id="SSF53098">
    <property type="entry name" value="Ribonuclease H-like"/>
    <property type="match status" value="1"/>
</dbReference>
<evidence type="ECO:0000256" key="6">
    <source>
        <dbReference type="ARBA" id="ARBA00022759"/>
    </source>
</evidence>
<dbReference type="GO" id="GO:0042575">
    <property type="term" value="C:DNA polymerase complex"/>
    <property type="evidence" value="ECO:0007669"/>
    <property type="project" value="UniProtKB-ARBA"/>
</dbReference>
<dbReference type="Gene3D" id="3.30.70.270">
    <property type="match status" value="3"/>
</dbReference>
<dbReference type="PANTHER" id="PTHR37984">
    <property type="entry name" value="PROTEIN CBG26694"/>
    <property type="match status" value="1"/>
</dbReference>
<evidence type="ECO:0000256" key="8">
    <source>
        <dbReference type="ARBA" id="ARBA00022918"/>
    </source>
</evidence>
<dbReference type="CDD" id="cd09274">
    <property type="entry name" value="RNase_HI_RT_Ty3"/>
    <property type="match status" value="1"/>
</dbReference>
<dbReference type="AlphaFoldDB" id="A0A0J7KAB8"/>
<dbReference type="InterPro" id="IPR043128">
    <property type="entry name" value="Rev_trsase/Diguanyl_cyclase"/>
</dbReference>
<evidence type="ECO:0000256" key="5">
    <source>
        <dbReference type="ARBA" id="ARBA00022722"/>
    </source>
</evidence>
<dbReference type="InterPro" id="IPR041373">
    <property type="entry name" value="RT_RNaseH"/>
</dbReference>
<dbReference type="InterPro" id="IPR041588">
    <property type="entry name" value="Integrase_H2C2"/>
</dbReference>
<dbReference type="Pfam" id="PF22938">
    <property type="entry name" value="Integrase_p58_C"/>
    <property type="match status" value="1"/>
</dbReference>
<evidence type="ECO:0000256" key="1">
    <source>
        <dbReference type="ARBA" id="ARBA00012493"/>
    </source>
</evidence>
<dbReference type="SUPFAM" id="SSF56672">
    <property type="entry name" value="DNA/RNA polymerases"/>
    <property type="match status" value="1"/>
</dbReference>
<dbReference type="PaxDb" id="67767-A0A0J7KAB8"/>
<keyword evidence="7" id="KW-0378">Hydrolase</keyword>
<dbReference type="InterPro" id="IPR000477">
    <property type="entry name" value="RT_dom"/>
</dbReference>
<dbReference type="Pfam" id="PF17921">
    <property type="entry name" value="Integrase_H2C2"/>
    <property type="match status" value="1"/>
</dbReference>
<dbReference type="PROSITE" id="PS50878">
    <property type="entry name" value="RT_POL"/>
    <property type="match status" value="1"/>
</dbReference>
<organism evidence="11 12">
    <name type="scientific">Lasius niger</name>
    <name type="common">Black garden ant</name>
    <dbReference type="NCBI Taxonomy" id="67767"/>
    <lineage>
        <taxon>Eukaryota</taxon>
        <taxon>Metazoa</taxon>
        <taxon>Ecdysozoa</taxon>
        <taxon>Arthropoda</taxon>
        <taxon>Hexapoda</taxon>
        <taxon>Insecta</taxon>
        <taxon>Pterygota</taxon>
        <taxon>Neoptera</taxon>
        <taxon>Endopterygota</taxon>
        <taxon>Hymenoptera</taxon>
        <taxon>Apocrita</taxon>
        <taxon>Aculeata</taxon>
        <taxon>Formicoidea</taxon>
        <taxon>Formicidae</taxon>
        <taxon>Formicinae</taxon>
        <taxon>Lasius</taxon>
        <taxon>Lasius</taxon>
    </lineage>
</organism>
<protein>
    <recommendedName>
        <fullName evidence="1">RNA-directed DNA polymerase</fullName>
        <ecNumber evidence="1">2.7.7.49</ecNumber>
    </recommendedName>
</protein>
<dbReference type="FunFam" id="3.10.20.370:FF:000001">
    <property type="entry name" value="Retrovirus-related Pol polyprotein from transposon 17.6-like protein"/>
    <property type="match status" value="1"/>
</dbReference>
<dbReference type="Gene3D" id="3.30.420.10">
    <property type="entry name" value="Ribonuclease H-like superfamily/Ribonuclease H"/>
    <property type="match status" value="1"/>
</dbReference>
<dbReference type="EC" id="2.7.7.49" evidence="1"/>
<dbReference type="InterPro" id="IPR050951">
    <property type="entry name" value="Retrovirus_Pol_polyprotein"/>
</dbReference>
<dbReference type="Proteomes" id="UP000036403">
    <property type="component" value="Unassembled WGS sequence"/>
</dbReference>
<evidence type="ECO:0000256" key="7">
    <source>
        <dbReference type="ARBA" id="ARBA00022801"/>
    </source>
</evidence>
<dbReference type="InterPro" id="IPR012337">
    <property type="entry name" value="RNaseH-like_sf"/>
</dbReference>
<name>A0A0J7KAB8_LASNI</name>
<evidence type="ECO:0000256" key="4">
    <source>
        <dbReference type="ARBA" id="ARBA00022695"/>
    </source>
</evidence>
<dbReference type="GO" id="GO:0008233">
    <property type="term" value="F:peptidase activity"/>
    <property type="evidence" value="ECO:0007669"/>
    <property type="project" value="UniProtKB-KW"/>
</dbReference>
<reference evidence="11 12" key="1">
    <citation type="submission" date="2015-04" db="EMBL/GenBank/DDBJ databases">
        <title>Lasius niger genome sequencing.</title>
        <authorList>
            <person name="Konorov E.A."/>
            <person name="Nikitin M.A."/>
            <person name="Kirill M.V."/>
            <person name="Chang P."/>
        </authorList>
    </citation>
    <scope>NUCLEOTIDE SEQUENCE [LARGE SCALE GENOMIC DNA]</scope>
    <source>
        <tissue evidence="11">Whole</tissue>
    </source>
</reference>
<dbReference type="GO" id="GO:0004519">
    <property type="term" value="F:endonuclease activity"/>
    <property type="evidence" value="ECO:0007669"/>
    <property type="project" value="UniProtKB-KW"/>
</dbReference>
<dbReference type="Pfam" id="PF17917">
    <property type="entry name" value="RT_RNaseH"/>
    <property type="match status" value="1"/>
</dbReference>
<dbReference type="FunFam" id="1.10.340.70:FF:000001">
    <property type="entry name" value="Retrovirus-related Pol polyprotein from transposon gypsy-like Protein"/>
    <property type="match status" value="1"/>
</dbReference>
<dbReference type="Gene3D" id="1.10.340.70">
    <property type="match status" value="1"/>
</dbReference>
<evidence type="ECO:0000259" key="10">
    <source>
        <dbReference type="PROSITE" id="PS50994"/>
    </source>
</evidence>
<keyword evidence="5" id="KW-0540">Nuclease</keyword>
<evidence type="ECO:0000256" key="2">
    <source>
        <dbReference type="ARBA" id="ARBA00022670"/>
    </source>
</evidence>
<dbReference type="InterPro" id="IPR036397">
    <property type="entry name" value="RNaseH_sf"/>
</dbReference>
<sequence length="842" mass="98317">MGFPCCHGKKKDGSLRFCVDYRKLNSVTVKDSYPLPRIEDILDQLSGNSWFSTLDLKSGYWQVKLDSKDKEKTAFSIGNGLWQFNVMPFGLCNAPATFERLMEKVLQDILSKICLVYLDDVIVFSKTFEEMMENLREVFLRLRSANLKLNPKKCSLFGREVKYLGHVVSEQGITTDPEKISAVKNWPVPQNRKQLRSFLGFCSYYRKFIKDFSMIAKPLFTLTEHQVKFEWNSSCEEAFEGLKKRLVSSPILSFPKEQGQFILDTDASNHGIGAVLSQVQNGSEKVIAYFSRVLSKAERNYCITRRELLAIVASLKSFHHYLYGRRFQIRTDHISLRWLLSFKDLEGQLARWLERLQQYEFEIIHRKGRLHQNADGLSRRPCSKLGCTYCTKVELKENSVARIILGENSLQEWRNRQMGDPIVSIFLQGKEINERPNLQEVNRDVSAKIYWCYWDALILKDGVLYKRWESPNLKSKIFQIIVPRNFINQVMEEAHDSASGGHFGVNKTLEKIRKRFYWATCKNDVEDWCRSCKTCVARRGPSEKGKSPLQIFDAGFPFERVQMDILGPLPTTAARNRYLLVIIDCFTKWVEAFPLKNFKARTVADIFVKQFVSRHGVPLEVHTDQGKCFESKIFQEMTRLLGIRKTRTTALHPQSDGQVERHHQTILNYLAKFVSDDQKDWDNWIHMYLLAYRSSKHEATGASPAELYFARDLRLPLDLLRGSPPVDEEDNSSEGYMQKLRKKLDNIHKSARQRMNLQSLRSKIRYDRRVRKINFNIDQKVWLYNPRRVRGKSPKLQSNWEGPYKIIKRLSDVVFGIRKSNRHKCKIVHSDRLAPFYNRRLD</sequence>
<feature type="domain" description="Reverse transcriptase" evidence="9">
    <location>
        <begin position="1"/>
        <end position="168"/>
    </location>
</feature>
<keyword evidence="4" id="KW-0548">Nucleotidyltransferase</keyword>
<dbReference type="Pfam" id="PF00078">
    <property type="entry name" value="RVT_1"/>
    <property type="match status" value="1"/>
</dbReference>
<dbReference type="InterPro" id="IPR043502">
    <property type="entry name" value="DNA/RNA_pol_sf"/>
</dbReference>
<dbReference type="FunFam" id="3.30.70.270:FF:000020">
    <property type="entry name" value="Transposon Tf2-6 polyprotein-like Protein"/>
    <property type="match status" value="1"/>
</dbReference>
<dbReference type="CDD" id="cd01647">
    <property type="entry name" value="RT_LTR"/>
    <property type="match status" value="1"/>
</dbReference>
<keyword evidence="12" id="KW-1185">Reference proteome</keyword>
<evidence type="ECO:0000259" key="9">
    <source>
        <dbReference type="PROSITE" id="PS50878"/>
    </source>
</evidence>
<dbReference type="PROSITE" id="PS50994">
    <property type="entry name" value="INTEGRASE"/>
    <property type="match status" value="1"/>
</dbReference>
<keyword evidence="8" id="KW-0695">RNA-directed DNA polymerase</keyword>
<dbReference type="OrthoDB" id="7701233at2759"/>
<proteinExistence type="predicted"/>
<feature type="domain" description="Integrase catalytic" evidence="10">
    <location>
        <begin position="553"/>
        <end position="712"/>
    </location>
</feature>
<dbReference type="Pfam" id="PF00665">
    <property type="entry name" value="rve"/>
    <property type="match status" value="1"/>
</dbReference>
<dbReference type="GO" id="GO:0015074">
    <property type="term" value="P:DNA integration"/>
    <property type="evidence" value="ECO:0007669"/>
    <property type="project" value="InterPro"/>
</dbReference>
<keyword evidence="6" id="KW-0255">Endonuclease</keyword>